<protein>
    <recommendedName>
        <fullName evidence="3">Lactonase family protein</fullName>
    </recommendedName>
</protein>
<accession>A0A428WL36</accession>
<reference evidence="1 2" key="1">
    <citation type="submission" date="2018-05" db="EMBL/GenBank/DDBJ databases">
        <title>Evolution of GPA BGCs.</title>
        <authorList>
            <person name="Waglechner N."/>
            <person name="Wright G.D."/>
        </authorList>
    </citation>
    <scope>NUCLEOTIDE SEQUENCE [LARGE SCALE GENOMIC DNA]</scope>
    <source>
        <strain evidence="1 2">DSM 5908</strain>
    </source>
</reference>
<dbReference type="InterPro" id="IPR015943">
    <property type="entry name" value="WD40/YVTN_repeat-like_dom_sf"/>
</dbReference>
<evidence type="ECO:0008006" key="3">
    <source>
        <dbReference type="Google" id="ProtNLM"/>
    </source>
</evidence>
<sequence>MFVTVGGDDAGAGDGVWVFTIGSDGTLRRVGDTPTATGEVPLWPASDGRHVYVSNQDLSAQLFGFDVSRDGQLTPLAGSPFPARGQMSRYQSVAIQP</sequence>
<gene>
    <name evidence="1" type="ORF">DMA12_18080</name>
</gene>
<dbReference type="EMBL" id="QHHU01000023">
    <property type="protein sequence ID" value="RSM43786.1"/>
    <property type="molecule type" value="Genomic_DNA"/>
</dbReference>
<evidence type="ECO:0000313" key="1">
    <source>
        <dbReference type="EMBL" id="RSM43786.1"/>
    </source>
</evidence>
<dbReference type="AlphaFoldDB" id="A0A428WL36"/>
<name>A0A428WL36_AMYBA</name>
<proteinExistence type="predicted"/>
<dbReference type="Gene3D" id="2.130.10.10">
    <property type="entry name" value="YVTN repeat-like/Quinoprotein amine dehydrogenase"/>
    <property type="match status" value="1"/>
</dbReference>
<dbReference type="Proteomes" id="UP000286716">
    <property type="component" value="Unassembled WGS sequence"/>
</dbReference>
<evidence type="ECO:0000313" key="2">
    <source>
        <dbReference type="Proteomes" id="UP000286716"/>
    </source>
</evidence>
<comment type="caution">
    <text evidence="1">The sequence shown here is derived from an EMBL/GenBank/DDBJ whole genome shotgun (WGS) entry which is preliminary data.</text>
</comment>
<keyword evidence="2" id="KW-1185">Reference proteome</keyword>
<organism evidence="1 2">
    <name type="scientific">Amycolatopsis balhimycina DSM 5908</name>
    <dbReference type="NCBI Taxonomy" id="1081091"/>
    <lineage>
        <taxon>Bacteria</taxon>
        <taxon>Bacillati</taxon>
        <taxon>Actinomycetota</taxon>
        <taxon>Actinomycetes</taxon>
        <taxon>Pseudonocardiales</taxon>
        <taxon>Pseudonocardiaceae</taxon>
        <taxon>Amycolatopsis</taxon>
    </lineage>
</organism>